<dbReference type="GO" id="GO:0030425">
    <property type="term" value="C:dendrite"/>
    <property type="evidence" value="ECO:0007669"/>
    <property type="project" value="TreeGrafter"/>
</dbReference>
<organism evidence="13 14">
    <name type="scientific">Muraenolepis orangiensis</name>
    <name type="common">Patagonian moray cod</name>
    <dbReference type="NCBI Taxonomy" id="630683"/>
    <lineage>
        <taxon>Eukaryota</taxon>
        <taxon>Metazoa</taxon>
        <taxon>Chordata</taxon>
        <taxon>Craniata</taxon>
        <taxon>Vertebrata</taxon>
        <taxon>Euteleostomi</taxon>
        <taxon>Actinopterygii</taxon>
        <taxon>Neopterygii</taxon>
        <taxon>Teleostei</taxon>
        <taxon>Neoteleostei</taxon>
        <taxon>Acanthomorphata</taxon>
        <taxon>Zeiogadaria</taxon>
        <taxon>Gadariae</taxon>
        <taxon>Gadiformes</taxon>
        <taxon>Muraenolepidoidei</taxon>
        <taxon>Muraenolepididae</taxon>
        <taxon>Muraenolepis</taxon>
    </lineage>
</organism>
<keyword evidence="3 11" id="KW-1133">Transmembrane helix</keyword>
<dbReference type="GO" id="GO:0007187">
    <property type="term" value="P:G protein-coupled receptor signaling pathway, coupled to cyclic nucleotide second messenger"/>
    <property type="evidence" value="ECO:0007669"/>
    <property type="project" value="TreeGrafter"/>
</dbReference>
<dbReference type="AlphaFoldDB" id="A0A9Q0DZJ9"/>
<dbReference type="InterPro" id="IPR017452">
    <property type="entry name" value="GPCR_Rhodpsn_7TM"/>
</dbReference>
<gene>
    <name evidence="13" type="ORF">NHX12_002484</name>
</gene>
<feature type="transmembrane region" description="Helical" evidence="11">
    <location>
        <begin position="69"/>
        <end position="92"/>
    </location>
</feature>
<evidence type="ECO:0000256" key="10">
    <source>
        <dbReference type="ARBA" id="ARBA00034104"/>
    </source>
</evidence>
<dbReference type="PANTHER" id="PTHR24247">
    <property type="entry name" value="5-HYDROXYTRYPTAMINE RECEPTOR"/>
    <property type="match status" value="1"/>
</dbReference>
<evidence type="ECO:0000256" key="3">
    <source>
        <dbReference type="ARBA" id="ARBA00022989"/>
    </source>
</evidence>
<evidence type="ECO:0000256" key="11">
    <source>
        <dbReference type="SAM" id="Phobius"/>
    </source>
</evidence>
<evidence type="ECO:0000256" key="5">
    <source>
        <dbReference type="ARBA" id="ARBA00023040"/>
    </source>
</evidence>
<evidence type="ECO:0000256" key="8">
    <source>
        <dbReference type="ARBA" id="ARBA00023224"/>
    </source>
</evidence>
<accession>A0A9Q0DZJ9</accession>
<keyword evidence="1" id="KW-1003">Cell membrane</keyword>
<dbReference type="GO" id="GO:0045211">
    <property type="term" value="C:postsynaptic membrane"/>
    <property type="evidence" value="ECO:0007669"/>
    <property type="project" value="UniProtKB-SubCell"/>
</dbReference>
<evidence type="ECO:0000256" key="2">
    <source>
        <dbReference type="ARBA" id="ARBA00022692"/>
    </source>
</evidence>
<protein>
    <recommendedName>
        <fullName evidence="12">G-protein coupled receptors family 1 profile domain-containing protein</fullName>
    </recommendedName>
</protein>
<evidence type="ECO:0000313" key="13">
    <source>
        <dbReference type="EMBL" id="KAJ3596075.1"/>
    </source>
</evidence>
<dbReference type="Pfam" id="PF00001">
    <property type="entry name" value="7tm_1"/>
    <property type="match status" value="1"/>
</dbReference>
<keyword evidence="14" id="KW-1185">Reference proteome</keyword>
<keyword evidence="7" id="KW-0675">Receptor</keyword>
<dbReference type="PROSITE" id="PS50262">
    <property type="entry name" value="G_PROTEIN_RECEP_F1_2"/>
    <property type="match status" value="1"/>
</dbReference>
<dbReference type="InterPro" id="IPR000995">
    <property type="entry name" value="Musac_Ach_rcpt"/>
</dbReference>
<dbReference type="GO" id="GO:0016907">
    <property type="term" value="F:G protein-coupled acetylcholine receptor activity"/>
    <property type="evidence" value="ECO:0007669"/>
    <property type="project" value="InterPro"/>
</dbReference>
<evidence type="ECO:0000259" key="12">
    <source>
        <dbReference type="PROSITE" id="PS50262"/>
    </source>
</evidence>
<dbReference type="GO" id="GO:0007197">
    <property type="term" value="P:adenylate cyclase-inhibiting G protein-coupled acetylcholine receptor signaling pathway"/>
    <property type="evidence" value="ECO:0007669"/>
    <property type="project" value="TreeGrafter"/>
</dbReference>
<evidence type="ECO:0000256" key="1">
    <source>
        <dbReference type="ARBA" id="ARBA00022475"/>
    </source>
</evidence>
<feature type="transmembrane region" description="Helical" evidence="11">
    <location>
        <begin position="32"/>
        <end position="57"/>
    </location>
</feature>
<reference evidence="13" key="1">
    <citation type="submission" date="2022-07" db="EMBL/GenBank/DDBJ databases">
        <title>Chromosome-level genome of Muraenolepis orangiensis.</title>
        <authorList>
            <person name="Kim J."/>
        </authorList>
    </citation>
    <scope>NUCLEOTIDE SEQUENCE</scope>
    <source>
        <strain evidence="13">KU_S4_2022</strain>
        <tissue evidence="13">Muscle</tissue>
    </source>
</reference>
<keyword evidence="5" id="KW-0297">G-protein coupled receptor</keyword>
<dbReference type="InterPro" id="IPR000276">
    <property type="entry name" value="GPCR_Rhodpsn"/>
</dbReference>
<evidence type="ECO:0000256" key="7">
    <source>
        <dbReference type="ARBA" id="ARBA00023170"/>
    </source>
</evidence>
<dbReference type="Gene3D" id="1.20.1070.10">
    <property type="entry name" value="Rhodopsin 7-helix transmembrane proteins"/>
    <property type="match status" value="1"/>
</dbReference>
<keyword evidence="4" id="KW-0770">Synapse</keyword>
<evidence type="ECO:0000256" key="9">
    <source>
        <dbReference type="ARBA" id="ARBA00023257"/>
    </source>
</evidence>
<keyword evidence="6 11" id="KW-0472">Membrane</keyword>
<dbReference type="PRINTS" id="PR00237">
    <property type="entry name" value="GPCRRHODOPSN"/>
</dbReference>
<dbReference type="GO" id="GO:0004993">
    <property type="term" value="F:G protein-coupled serotonin receptor activity"/>
    <property type="evidence" value="ECO:0007669"/>
    <property type="project" value="TreeGrafter"/>
</dbReference>
<dbReference type="PANTHER" id="PTHR24247:SF180">
    <property type="entry name" value="MUSCARINIC ACETYLCHOLINE RECEPTOR M4"/>
    <property type="match status" value="1"/>
</dbReference>
<keyword evidence="8" id="KW-0807">Transducer</keyword>
<feature type="domain" description="G-protein coupled receptors family 1 profile" evidence="12">
    <location>
        <begin position="49"/>
        <end position="111"/>
    </location>
</feature>
<comment type="caution">
    <text evidence="13">The sequence shown here is derived from an EMBL/GenBank/DDBJ whole genome shotgun (WGS) entry which is preliminary data.</text>
</comment>
<name>A0A9Q0DZJ9_9TELE</name>
<evidence type="ECO:0000256" key="6">
    <source>
        <dbReference type="ARBA" id="ARBA00023136"/>
    </source>
</evidence>
<evidence type="ECO:0000256" key="4">
    <source>
        <dbReference type="ARBA" id="ARBA00023018"/>
    </source>
</evidence>
<comment type="subcellular location">
    <subcellularLocation>
        <location evidence="10">Postsynaptic cell membrane</location>
        <topology evidence="10">Multi-pass membrane protein</topology>
    </subcellularLocation>
</comment>
<dbReference type="PRINTS" id="PR00243">
    <property type="entry name" value="MUSCARINICR"/>
</dbReference>
<evidence type="ECO:0000313" key="14">
    <source>
        <dbReference type="Proteomes" id="UP001148018"/>
    </source>
</evidence>
<dbReference type="SUPFAM" id="SSF81321">
    <property type="entry name" value="Family A G protein-coupled receptor-like"/>
    <property type="match status" value="1"/>
</dbReference>
<keyword evidence="9" id="KW-0628">Postsynaptic cell membrane</keyword>
<proteinExistence type="predicted"/>
<dbReference type="OrthoDB" id="10071887at2759"/>
<dbReference type="Proteomes" id="UP001148018">
    <property type="component" value="Unassembled WGS sequence"/>
</dbReference>
<dbReference type="EMBL" id="JANIIK010000110">
    <property type="protein sequence ID" value="KAJ3596075.1"/>
    <property type="molecule type" value="Genomic_DNA"/>
</dbReference>
<keyword evidence="2 11" id="KW-0812">Transmembrane</keyword>
<sequence length="111" mass="11962">MGLMPGNDITISTLPCSCMNSSCPCSYSTTQMALIVTLTTSLSLVTVLGNALVMLSIAVNRHLRTINNYFLFSLAVADLLIGLVSINLYGLYLAMGRWAHCYVTSGCSWTT</sequence>